<evidence type="ECO:0000313" key="2">
    <source>
        <dbReference type="Proteomes" id="UP001239111"/>
    </source>
</evidence>
<accession>A0ACC2N1S0</accession>
<organism evidence="1 2">
    <name type="scientific">Eretmocerus hayati</name>
    <dbReference type="NCBI Taxonomy" id="131215"/>
    <lineage>
        <taxon>Eukaryota</taxon>
        <taxon>Metazoa</taxon>
        <taxon>Ecdysozoa</taxon>
        <taxon>Arthropoda</taxon>
        <taxon>Hexapoda</taxon>
        <taxon>Insecta</taxon>
        <taxon>Pterygota</taxon>
        <taxon>Neoptera</taxon>
        <taxon>Endopterygota</taxon>
        <taxon>Hymenoptera</taxon>
        <taxon>Apocrita</taxon>
        <taxon>Proctotrupomorpha</taxon>
        <taxon>Chalcidoidea</taxon>
        <taxon>Aphelinidae</taxon>
        <taxon>Aphelininae</taxon>
        <taxon>Eretmocerus</taxon>
    </lineage>
</organism>
<gene>
    <name evidence="1" type="ORF">QAD02_006353</name>
</gene>
<reference evidence="1" key="1">
    <citation type="submission" date="2023-04" db="EMBL/GenBank/DDBJ databases">
        <title>A chromosome-level genome assembly of the parasitoid wasp Eretmocerus hayati.</title>
        <authorList>
            <person name="Zhong Y."/>
            <person name="Liu S."/>
            <person name="Liu Y."/>
        </authorList>
    </citation>
    <scope>NUCLEOTIDE SEQUENCE</scope>
    <source>
        <strain evidence="1">ZJU_SS_LIU_2023</strain>
    </source>
</reference>
<dbReference type="EMBL" id="CM056744">
    <property type="protein sequence ID" value="KAJ8664691.1"/>
    <property type="molecule type" value="Genomic_DNA"/>
</dbReference>
<keyword evidence="2" id="KW-1185">Reference proteome</keyword>
<name>A0ACC2N1S0_9HYME</name>
<proteinExistence type="predicted"/>
<comment type="caution">
    <text evidence="1">The sequence shown here is derived from an EMBL/GenBank/DDBJ whole genome shotgun (WGS) entry which is preliminary data.</text>
</comment>
<sequence>MDNPVMDAVQEDLTDFFKDDFADDEPWTNVCSDSVSTVTKSTPKIISNVLLCPASSSASTAEGNNSHSSSSQAVSTDNQSVHGQSSSLINEVNNDIFQDMLLLSSDDESSASISDSGEVRNDQVFEAGPEKSPLSDSGEPHGDQDFEADPGESSLLPDADQVSDADPEQSSGDDQCDPCMSPDPPAPIFLELFEPTPSHVCMRLIKAPPQLSSEKSSPAIQPEVRERSDICGHVPANSSEIVRSPGRRSSSLSHPINHMDFEEHSHSNVDGEFGYIEGHILASAGGAADSSVLAPGFHPPPSNQEPSHIHSPQLSPEKPPPAISAGGGADLSVLASGVHQLLSNQEPPHIHSQPQQSDKVEQIIVPRVQSIQSPKVVVITTDKVNSSSTEFPQQSGCSGFTSPSANPGHLGAVKSDCVDGLDSHEEKSNVSYINRPNMDPNQGNSSVMMSIIIHQLHIQYVNMVESLGIILNVLHL</sequence>
<dbReference type="Proteomes" id="UP001239111">
    <property type="component" value="Chromosome 4"/>
</dbReference>
<evidence type="ECO:0000313" key="1">
    <source>
        <dbReference type="EMBL" id="KAJ8664691.1"/>
    </source>
</evidence>
<protein>
    <submittedName>
        <fullName evidence="1">Uncharacterized protein</fullName>
    </submittedName>
</protein>